<reference evidence="2 3" key="1">
    <citation type="journal article" date="2020" name="Nat. Microbiol.">
        <title>Lysogenic host-virus interactions in SAR11 marine bacteria.</title>
        <authorList>
            <person name="Morris R.M."/>
            <person name="Cain K.R."/>
            <person name="Hvorecny K.L."/>
            <person name="Kollman J.M."/>
        </authorList>
    </citation>
    <scope>NUCLEOTIDE SEQUENCE [LARGE SCALE GENOMIC DNA]</scope>
    <source>
        <strain evidence="2 3">NP1</strain>
    </source>
</reference>
<evidence type="ECO:0000259" key="1">
    <source>
        <dbReference type="Pfam" id="PF00551"/>
    </source>
</evidence>
<dbReference type="Pfam" id="PF00551">
    <property type="entry name" value="Formyl_trans_N"/>
    <property type="match status" value="1"/>
</dbReference>
<protein>
    <recommendedName>
        <fullName evidence="1">Formyl transferase N-terminal domain-containing protein</fullName>
    </recommendedName>
</protein>
<dbReference type="EMBL" id="CP038852">
    <property type="protein sequence ID" value="QIZ21393.1"/>
    <property type="molecule type" value="Genomic_DNA"/>
</dbReference>
<dbReference type="PANTHER" id="PTHR11138:SF5">
    <property type="entry name" value="METHIONYL-TRNA FORMYLTRANSFERASE, MITOCHONDRIAL"/>
    <property type="match status" value="1"/>
</dbReference>
<evidence type="ECO:0000313" key="2">
    <source>
        <dbReference type="EMBL" id="QIZ21393.1"/>
    </source>
</evidence>
<organism evidence="2 3">
    <name type="scientific">Candidatus Pelagibacter giovannonii</name>
    <dbReference type="NCBI Taxonomy" id="2563896"/>
    <lineage>
        <taxon>Bacteria</taxon>
        <taxon>Pseudomonadati</taxon>
        <taxon>Pseudomonadota</taxon>
        <taxon>Alphaproteobacteria</taxon>
        <taxon>Candidatus Pelagibacterales</taxon>
        <taxon>Candidatus Pelagibacteraceae</taxon>
        <taxon>Candidatus Pelagibacter</taxon>
    </lineage>
</organism>
<proteinExistence type="predicted"/>
<dbReference type="KEGG" id="peg:E5R92_06325"/>
<gene>
    <name evidence="2" type="ORF">E5R92_06325</name>
</gene>
<dbReference type="RefSeq" id="WP_168607251.1">
    <property type="nucleotide sequence ID" value="NZ_CP038852.1"/>
</dbReference>
<dbReference type="Proteomes" id="UP000501094">
    <property type="component" value="Chromosome"/>
</dbReference>
<dbReference type="GO" id="GO:0004479">
    <property type="term" value="F:methionyl-tRNA formyltransferase activity"/>
    <property type="evidence" value="ECO:0007669"/>
    <property type="project" value="TreeGrafter"/>
</dbReference>
<name>A0A6H1Q4V7_9PROT</name>
<dbReference type="AlphaFoldDB" id="A0A6H1Q4V7"/>
<evidence type="ECO:0000313" key="3">
    <source>
        <dbReference type="Proteomes" id="UP000501094"/>
    </source>
</evidence>
<dbReference type="InterPro" id="IPR036477">
    <property type="entry name" value="Formyl_transf_N_sf"/>
</dbReference>
<dbReference type="InterPro" id="IPR002376">
    <property type="entry name" value="Formyl_transf_N"/>
</dbReference>
<dbReference type="Gene3D" id="3.40.50.170">
    <property type="entry name" value="Formyl transferase, N-terminal domain"/>
    <property type="match status" value="1"/>
</dbReference>
<dbReference type="PANTHER" id="PTHR11138">
    <property type="entry name" value="METHIONYL-TRNA FORMYLTRANSFERASE"/>
    <property type="match status" value="1"/>
</dbReference>
<dbReference type="SUPFAM" id="SSF53328">
    <property type="entry name" value="Formyltransferase"/>
    <property type="match status" value="1"/>
</dbReference>
<keyword evidence="3" id="KW-1185">Reference proteome</keyword>
<accession>A0A6H1Q4V7</accession>
<sequence>MTINPKKILIISSDYDNFFFKPIIFKLNKELTGSSVLMLNKSSTKKYSILKRNIFLLLMFSLKEIFELIYNITKFQFIKKKFDYHQTGIQSINSDKFFNFLENNKYDLIVLINCVEIIKLKTLKKINTEVVNFHPGLLPKYRGFFPNFYSILNKEKNIGLTFHKVDSKIDQGPIIKKHLVSIDYSKGLLHTYKQLYFNDESINFFKKCILEYDSLKNKALTQDDLNSYYTFPQISELLKFKFKKINKLINF</sequence>
<feature type="domain" description="Formyl transferase N-terminal" evidence="1">
    <location>
        <begin position="90"/>
        <end position="186"/>
    </location>
</feature>
<dbReference type="GO" id="GO:0005829">
    <property type="term" value="C:cytosol"/>
    <property type="evidence" value="ECO:0007669"/>
    <property type="project" value="TreeGrafter"/>
</dbReference>